<dbReference type="InterPro" id="IPR002371">
    <property type="entry name" value="FlgK"/>
</dbReference>
<keyword evidence="10" id="KW-0282">Flagellum</keyword>
<dbReference type="AlphaFoldDB" id="A0A2N1PUH1"/>
<dbReference type="InterPro" id="IPR053927">
    <property type="entry name" value="FlgK_helical"/>
</dbReference>
<keyword evidence="6" id="KW-0975">Bacterial flagellum</keyword>
<dbReference type="GO" id="GO:0005198">
    <property type="term" value="F:structural molecule activity"/>
    <property type="evidence" value="ECO:0007669"/>
    <property type="project" value="InterPro"/>
</dbReference>
<feature type="domain" description="Flagellar hook-associated protein FlgK helical" evidence="9">
    <location>
        <begin position="102"/>
        <end position="274"/>
    </location>
</feature>
<sequence>MPSTFGTYEIGKSALFAQMRALTVVGHNIANADTPEYARQRPDIISNASETLKTFSDEPYKGQIGSGVTLQRITQYRDSFLDSRLRSERSDREYASEYSNNLQQVEYILGELSDSSIRTGLNDFFDSVADVVENPTSTSTREVLKERGVLIADFFGKTYDDLTTLQQDIDTVMTQQVGAINGLAGRIANLNREISITKAQGVEPNDLRDHRELALKELSEIVDITVEYDSLEKAVVRIGARELVNRDQVNELKIVGNNTNDGLMDVRWADERDSMSNNTDVVTVWARPDAQIRNYTITVNTLATAQELQSSASFAGINEKISSAIPGATSGSLEINGKSFYVDVDNMSLRDLVETVNKRNAGVEASWVDIGGGNYTLGIKSVNTGIVNVPKIGSTADTSNLWQSLGVIGAYGVDGKGVTLPASETVAAQDANFDLFDGVKTTNFTFSHNLIDDSTVISDVALHLRGPGTTYLGINPFVGSGQLKALLDVRDYDINAVKDGLDQMAFELATRVNDFHFEGFGLSGSTQQNFFDVPTGSLDTGILHSQASRFLKVNGEILADTSKIAASTGKIVGSNPLPEMVAEGNSENMLRIYNLKDAKVLKNGTANLYEQFTAINAEVGISANNADRTVENKDYVMTNLDAKRQETMGVNLDEEMVDMLKYQQSYAAASRFISSFDKMVEALIGMV</sequence>
<dbReference type="InterPro" id="IPR010930">
    <property type="entry name" value="Flg_bb/hook_C_dom"/>
</dbReference>
<evidence type="ECO:0000313" key="10">
    <source>
        <dbReference type="EMBL" id="PKK92003.1"/>
    </source>
</evidence>
<organism evidence="10 11">
    <name type="scientific">Candidatus Wallbacteria bacterium HGW-Wallbacteria-1</name>
    <dbReference type="NCBI Taxonomy" id="2013854"/>
    <lineage>
        <taxon>Bacteria</taxon>
        <taxon>Candidatus Walliibacteriota</taxon>
    </lineage>
</organism>
<evidence type="ECO:0000256" key="4">
    <source>
        <dbReference type="ARBA" id="ARBA00016244"/>
    </source>
</evidence>
<protein>
    <recommendedName>
        <fullName evidence="4">Flagellar hook-associated protein 1</fullName>
    </recommendedName>
</protein>
<name>A0A2N1PUH1_9BACT</name>
<dbReference type="EMBL" id="PGXC01000001">
    <property type="protein sequence ID" value="PKK92003.1"/>
    <property type="molecule type" value="Genomic_DNA"/>
</dbReference>
<evidence type="ECO:0000256" key="6">
    <source>
        <dbReference type="ARBA" id="ARBA00023143"/>
    </source>
</evidence>
<gene>
    <name evidence="10" type="primary">flgK</name>
    <name evidence="10" type="ORF">CVV64_00890</name>
</gene>
<proteinExistence type="inferred from homology"/>
<evidence type="ECO:0000259" key="9">
    <source>
        <dbReference type="Pfam" id="PF22638"/>
    </source>
</evidence>
<dbReference type="GO" id="GO:0009424">
    <property type="term" value="C:bacterial-type flagellum hook"/>
    <property type="evidence" value="ECO:0007669"/>
    <property type="project" value="InterPro"/>
</dbReference>
<dbReference type="Pfam" id="PF00460">
    <property type="entry name" value="Flg_bb_rod"/>
    <property type="match status" value="1"/>
</dbReference>
<comment type="caution">
    <text evidence="10">The sequence shown here is derived from an EMBL/GenBank/DDBJ whole genome shotgun (WGS) entry which is preliminary data.</text>
</comment>
<comment type="similarity">
    <text evidence="3">Belongs to the flagella basal body rod proteins family.</text>
</comment>
<evidence type="ECO:0000256" key="2">
    <source>
        <dbReference type="ARBA" id="ARBA00004613"/>
    </source>
</evidence>
<evidence type="ECO:0000313" key="11">
    <source>
        <dbReference type="Proteomes" id="UP000233256"/>
    </source>
</evidence>
<evidence type="ECO:0000259" key="7">
    <source>
        <dbReference type="Pfam" id="PF00460"/>
    </source>
</evidence>
<dbReference type="InterPro" id="IPR001444">
    <property type="entry name" value="Flag_bb_rod_N"/>
</dbReference>
<evidence type="ECO:0000256" key="3">
    <source>
        <dbReference type="ARBA" id="ARBA00009677"/>
    </source>
</evidence>
<dbReference type="SUPFAM" id="SSF64518">
    <property type="entry name" value="Phase 1 flagellin"/>
    <property type="match status" value="1"/>
</dbReference>
<comment type="subcellular location">
    <subcellularLocation>
        <location evidence="1">Bacterial flagellum</location>
    </subcellularLocation>
    <subcellularLocation>
        <location evidence="2">Secreted</location>
    </subcellularLocation>
</comment>
<dbReference type="PANTHER" id="PTHR30033:SF1">
    <property type="entry name" value="FLAGELLAR HOOK-ASSOCIATED PROTEIN 1"/>
    <property type="match status" value="1"/>
</dbReference>
<keyword evidence="10" id="KW-0966">Cell projection</keyword>
<dbReference type="GO" id="GO:0044780">
    <property type="term" value="P:bacterial-type flagellum assembly"/>
    <property type="evidence" value="ECO:0007669"/>
    <property type="project" value="InterPro"/>
</dbReference>
<keyword evidence="10" id="KW-0969">Cilium</keyword>
<evidence type="ECO:0000256" key="5">
    <source>
        <dbReference type="ARBA" id="ARBA00022525"/>
    </source>
</evidence>
<feature type="domain" description="Flagellar basal-body/hook protein C-terminal" evidence="8">
    <location>
        <begin position="645"/>
        <end position="685"/>
    </location>
</feature>
<dbReference type="PANTHER" id="PTHR30033">
    <property type="entry name" value="FLAGELLAR HOOK-ASSOCIATED PROTEIN 1"/>
    <property type="match status" value="1"/>
</dbReference>
<reference evidence="10 11" key="1">
    <citation type="journal article" date="2017" name="ISME J.">
        <title>Potential for microbial H2 and metal transformations associated with novel bacteria and archaea in deep terrestrial subsurface sediments.</title>
        <authorList>
            <person name="Hernsdorf A.W."/>
            <person name="Amano Y."/>
            <person name="Miyakawa K."/>
            <person name="Ise K."/>
            <person name="Suzuki Y."/>
            <person name="Anantharaman K."/>
            <person name="Probst A."/>
            <person name="Burstein D."/>
            <person name="Thomas B.C."/>
            <person name="Banfield J.F."/>
        </authorList>
    </citation>
    <scope>NUCLEOTIDE SEQUENCE [LARGE SCALE GENOMIC DNA]</scope>
    <source>
        <strain evidence="10">HGW-Wallbacteria-1</strain>
    </source>
</reference>
<evidence type="ECO:0000259" key="8">
    <source>
        <dbReference type="Pfam" id="PF06429"/>
    </source>
</evidence>
<feature type="domain" description="Flagellar basal body rod protein N-terminal" evidence="7">
    <location>
        <begin position="10"/>
        <end position="37"/>
    </location>
</feature>
<evidence type="ECO:0000256" key="1">
    <source>
        <dbReference type="ARBA" id="ARBA00004365"/>
    </source>
</evidence>
<dbReference type="Pfam" id="PF06429">
    <property type="entry name" value="Flg_bbr_C"/>
    <property type="match status" value="1"/>
</dbReference>
<dbReference type="NCBIfam" id="TIGR02492">
    <property type="entry name" value="flgK_ends"/>
    <property type="match status" value="1"/>
</dbReference>
<dbReference type="Pfam" id="PF22638">
    <property type="entry name" value="FlgK_D1"/>
    <property type="match status" value="2"/>
</dbReference>
<dbReference type="GO" id="GO:0005576">
    <property type="term" value="C:extracellular region"/>
    <property type="evidence" value="ECO:0007669"/>
    <property type="project" value="UniProtKB-SubCell"/>
</dbReference>
<dbReference type="Proteomes" id="UP000233256">
    <property type="component" value="Unassembled WGS sequence"/>
</dbReference>
<keyword evidence="5" id="KW-0964">Secreted</keyword>
<feature type="domain" description="Flagellar hook-associated protein FlgK helical" evidence="9">
    <location>
        <begin position="459"/>
        <end position="531"/>
    </location>
</feature>
<accession>A0A2N1PUH1</accession>